<dbReference type="EMBL" id="JAFCMP010000002">
    <property type="protein sequence ID" value="KAG5192702.1"/>
    <property type="molecule type" value="Genomic_DNA"/>
</dbReference>
<evidence type="ECO:0000313" key="1">
    <source>
        <dbReference type="EMBL" id="KAG5192702.1"/>
    </source>
</evidence>
<gene>
    <name evidence="1" type="ORF">JKP88DRAFT_292123</name>
</gene>
<dbReference type="Proteomes" id="UP000664859">
    <property type="component" value="Unassembled WGS sequence"/>
</dbReference>
<reference evidence="1" key="1">
    <citation type="submission" date="2021-02" db="EMBL/GenBank/DDBJ databases">
        <title>First Annotated Genome of the Yellow-green Alga Tribonema minus.</title>
        <authorList>
            <person name="Mahan K.M."/>
        </authorList>
    </citation>
    <scope>NUCLEOTIDE SEQUENCE</scope>
    <source>
        <strain evidence="1">UTEX B ZZ1240</strain>
    </source>
</reference>
<proteinExistence type="predicted"/>
<accession>A0A836CN99</accession>
<dbReference type="AlphaFoldDB" id="A0A836CN99"/>
<sequence>MLASEAPGSDEDLLIPRAQVRDAIASYCSPNRYAGRMVLVTGGTGAGKPTVAKTAFANQKGVIYTSLRPSCAEAPFLVESWAAAVLKELGMQDQVQEWDNPLDLCPIFIIDVDARFYSSQQLKSRLLEKLLFTSKRLSTDAYLADFVIVLSAATAAAGLRSNVGDLRFWEVDIGDLNKGKAEQYIHLALAKWRAAQLSTSSVNFNLKAGVESTVLTDEEEKQLVADAIAQCGTRVDLLERLCHSQWPSCRTREELERVTVEVAATAQRDAVRAWKKFMSLLPATTSKNRAQQLAFLRRVVESSTCEVTSLDAADAFGTSWQEFVLANAQTIPVHPFIMSISAMGVQADSVLMRRAMEQQIAMWEKEH</sequence>
<evidence type="ECO:0000313" key="2">
    <source>
        <dbReference type="Proteomes" id="UP000664859"/>
    </source>
</evidence>
<name>A0A836CN99_9STRA</name>
<keyword evidence="2" id="KW-1185">Reference proteome</keyword>
<organism evidence="1 2">
    <name type="scientific">Tribonema minus</name>
    <dbReference type="NCBI Taxonomy" id="303371"/>
    <lineage>
        <taxon>Eukaryota</taxon>
        <taxon>Sar</taxon>
        <taxon>Stramenopiles</taxon>
        <taxon>Ochrophyta</taxon>
        <taxon>PX clade</taxon>
        <taxon>Xanthophyceae</taxon>
        <taxon>Tribonematales</taxon>
        <taxon>Tribonemataceae</taxon>
        <taxon>Tribonema</taxon>
    </lineage>
</organism>
<comment type="caution">
    <text evidence="1">The sequence shown here is derived from an EMBL/GenBank/DDBJ whole genome shotgun (WGS) entry which is preliminary data.</text>
</comment>
<protein>
    <submittedName>
        <fullName evidence="1">Uncharacterized protein</fullName>
    </submittedName>
</protein>